<gene>
    <name evidence="1" type="ORF">PXEA_LOCUS22491</name>
</gene>
<sequence>MVPGNFMLVIAIVTRLILPWLLNWSQTVSRLWVGMQNAECVWKLLN</sequence>
<dbReference type="EMBL" id="CAAALY010099900">
    <property type="protein sequence ID" value="VEL29051.1"/>
    <property type="molecule type" value="Genomic_DNA"/>
</dbReference>
<reference evidence="1" key="1">
    <citation type="submission" date="2018-11" db="EMBL/GenBank/DDBJ databases">
        <authorList>
            <consortium name="Pathogen Informatics"/>
        </authorList>
    </citation>
    <scope>NUCLEOTIDE SEQUENCE</scope>
</reference>
<accession>A0A3S5AH49</accession>
<comment type="caution">
    <text evidence="1">The sequence shown here is derived from an EMBL/GenBank/DDBJ whole genome shotgun (WGS) entry which is preliminary data.</text>
</comment>
<organism evidence="1 2">
    <name type="scientific">Protopolystoma xenopodis</name>
    <dbReference type="NCBI Taxonomy" id="117903"/>
    <lineage>
        <taxon>Eukaryota</taxon>
        <taxon>Metazoa</taxon>
        <taxon>Spiralia</taxon>
        <taxon>Lophotrochozoa</taxon>
        <taxon>Platyhelminthes</taxon>
        <taxon>Monogenea</taxon>
        <taxon>Polyopisthocotylea</taxon>
        <taxon>Polystomatidea</taxon>
        <taxon>Polystomatidae</taxon>
        <taxon>Protopolystoma</taxon>
    </lineage>
</organism>
<evidence type="ECO:0000313" key="2">
    <source>
        <dbReference type="Proteomes" id="UP000784294"/>
    </source>
</evidence>
<dbReference type="Proteomes" id="UP000784294">
    <property type="component" value="Unassembled WGS sequence"/>
</dbReference>
<keyword evidence="2" id="KW-1185">Reference proteome</keyword>
<proteinExistence type="predicted"/>
<dbReference type="AlphaFoldDB" id="A0A3S5AH49"/>
<protein>
    <submittedName>
        <fullName evidence="1">Uncharacterized protein</fullName>
    </submittedName>
</protein>
<name>A0A3S5AH49_9PLAT</name>
<evidence type="ECO:0000313" key="1">
    <source>
        <dbReference type="EMBL" id="VEL29051.1"/>
    </source>
</evidence>